<evidence type="ECO:0000259" key="2">
    <source>
        <dbReference type="PROSITE" id="PS50181"/>
    </source>
</evidence>
<dbReference type="Pfam" id="PF12937">
    <property type="entry name" value="F-box-like"/>
    <property type="match status" value="1"/>
</dbReference>
<dbReference type="Gene3D" id="1.20.1280.50">
    <property type="match status" value="1"/>
</dbReference>
<dbReference type="PROSITE" id="PS50181">
    <property type="entry name" value="FBOX"/>
    <property type="match status" value="1"/>
</dbReference>
<feature type="domain" description="F-box" evidence="2">
    <location>
        <begin position="1"/>
        <end position="44"/>
    </location>
</feature>
<reference evidence="3" key="1">
    <citation type="journal article" date="2020" name="Stud. Mycol.">
        <title>101 Dothideomycetes genomes: a test case for predicting lifestyles and emergence of pathogens.</title>
        <authorList>
            <person name="Haridas S."/>
            <person name="Albert R."/>
            <person name="Binder M."/>
            <person name="Bloem J."/>
            <person name="Labutti K."/>
            <person name="Salamov A."/>
            <person name="Andreopoulos B."/>
            <person name="Baker S."/>
            <person name="Barry K."/>
            <person name="Bills G."/>
            <person name="Bluhm B."/>
            <person name="Cannon C."/>
            <person name="Castanera R."/>
            <person name="Culley D."/>
            <person name="Daum C."/>
            <person name="Ezra D."/>
            <person name="Gonzalez J."/>
            <person name="Henrissat B."/>
            <person name="Kuo A."/>
            <person name="Liang C."/>
            <person name="Lipzen A."/>
            <person name="Lutzoni F."/>
            <person name="Magnuson J."/>
            <person name="Mondo S."/>
            <person name="Nolan M."/>
            <person name="Ohm R."/>
            <person name="Pangilinan J."/>
            <person name="Park H.-J."/>
            <person name="Ramirez L."/>
            <person name="Alfaro M."/>
            <person name="Sun H."/>
            <person name="Tritt A."/>
            <person name="Yoshinaga Y."/>
            <person name="Zwiers L.-H."/>
            <person name="Turgeon B."/>
            <person name="Goodwin S."/>
            <person name="Spatafora J."/>
            <person name="Crous P."/>
            <person name="Grigoriev I."/>
        </authorList>
    </citation>
    <scope>NUCLEOTIDE SEQUENCE</scope>
    <source>
        <strain evidence="3">CBS 122367</strain>
    </source>
</reference>
<dbReference type="OrthoDB" id="3800738at2759"/>
<feature type="region of interest" description="Disordered" evidence="1">
    <location>
        <begin position="74"/>
        <end position="114"/>
    </location>
</feature>
<evidence type="ECO:0000256" key="1">
    <source>
        <dbReference type="SAM" id="MobiDB-lite"/>
    </source>
</evidence>
<gene>
    <name evidence="3" type="ORF">K458DRAFT_25029</name>
</gene>
<name>A0A6G1J5F9_9PLEO</name>
<dbReference type="EMBL" id="MU005579">
    <property type="protein sequence ID" value="KAF2685475.1"/>
    <property type="molecule type" value="Genomic_DNA"/>
</dbReference>
<dbReference type="SUPFAM" id="SSF81383">
    <property type="entry name" value="F-box domain"/>
    <property type="match status" value="1"/>
</dbReference>
<dbReference type="InterPro" id="IPR036047">
    <property type="entry name" value="F-box-like_dom_sf"/>
</dbReference>
<sequence>MDKLPKELLGMIFLYLDYPDLLRKQRVCEPWRGLIVDEPNMKVLLYQEPELIERFPYDNPHFDALSLAALEGRHRGGRVSSKPFRQPTPSTSKARVQSPCHGSKEINSKRTSIL</sequence>
<proteinExistence type="predicted"/>
<dbReference type="SMART" id="SM00256">
    <property type="entry name" value="FBOX"/>
    <property type="match status" value="1"/>
</dbReference>
<evidence type="ECO:0000313" key="3">
    <source>
        <dbReference type="EMBL" id="KAF2685475.1"/>
    </source>
</evidence>
<protein>
    <recommendedName>
        <fullName evidence="2">F-box domain-containing protein</fullName>
    </recommendedName>
</protein>
<accession>A0A6G1J5F9</accession>
<keyword evidence="4" id="KW-1185">Reference proteome</keyword>
<dbReference type="InterPro" id="IPR001810">
    <property type="entry name" value="F-box_dom"/>
</dbReference>
<organism evidence="3 4">
    <name type="scientific">Lentithecium fluviatile CBS 122367</name>
    <dbReference type="NCBI Taxonomy" id="1168545"/>
    <lineage>
        <taxon>Eukaryota</taxon>
        <taxon>Fungi</taxon>
        <taxon>Dikarya</taxon>
        <taxon>Ascomycota</taxon>
        <taxon>Pezizomycotina</taxon>
        <taxon>Dothideomycetes</taxon>
        <taxon>Pleosporomycetidae</taxon>
        <taxon>Pleosporales</taxon>
        <taxon>Massarineae</taxon>
        <taxon>Lentitheciaceae</taxon>
        <taxon>Lentithecium</taxon>
    </lineage>
</organism>
<dbReference type="Proteomes" id="UP000799291">
    <property type="component" value="Unassembled WGS sequence"/>
</dbReference>
<dbReference type="AlphaFoldDB" id="A0A6G1J5F9"/>
<evidence type="ECO:0000313" key="4">
    <source>
        <dbReference type="Proteomes" id="UP000799291"/>
    </source>
</evidence>